<dbReference type="InterPro" id="IPR036061">
    <property type="entry name" value="CheW-like_dom_sf"/>
</dbReference>
<keyword evidence="10" id="KW-0902">Two-component regulatory system</keyword>
<dbReference type="Pfam" id="PF01627">
    <property type="entry name" value="Hpt"/>
    <property type="match status" value="1"/>
</dbReference>
<organism evidence="17 18">
    <name type="scientific">Trichlorobacter thiogenes</name>
    <dbReference type="NCBI Taxonomy" id="115783"/>
    <lineage>
        <taxon>Bacteria</taxon>
        <taxon>Pseudomonadati</taxon>
        <taxon>Thermodesulfobacteriota</taxon>
        <taxon>Desulfuromonadia</taxon>
        <taxon>Geobacterales</taxon>
        <taxon>Geobacteraceae</taxon>
        <taxon>Trichlorobacter</taxon>
    </lineage>
</organism>
<dbReference type="InterPro" id="IPR002545">
    <property type="entry name" value="CheW-lke_dom"/>
</dbReference>
<dbReference type="Proteomes" id="UP000190102">
    <property type="component" value="Unassembled WGS sequence"/>
</dbReference>
<evidence type="ECO:0000256" key="4">
    <source>
        <dbReference type="ARBA" id="ARBA00022500"/>
    </source>
</evidence>
<keyword evidence="7" id="KW-0547">Nucleotide-binding</keyword>
<comment type="function">
    <text evidence="11">Involved in the transmission of sensory signals from the chemoreceptors to the flagellar motors. CheA is autophosphorylated; it can transfer its phosphate group to either CheB or CheY.</text>
</comment>
<dbReference type="EMBL" id="FUWR01000002">
    <property type="protein sequence ID" value="SJZ50125.1"/>
    <property type="molecule type" value="Genomic_DNA"/>
</dbReference>
<dbReference type="PROSITE" id="PS50109">
    <property type="entry name" value="HIS_KIN"/>
    <property type="match status" value="1"/>
</dbReference>
<dbReference type="PANTHER" id="PTHR43395">
    <property type="entry name" value="SENSOR HISTIDINE KINASE CHEA"/>
    <property type="match status" value="1"/>
</dbReference>
<keyword evidence="8 17" id="KW-0418">Kinase</keyword>
<evidence type="ECO:0000256" key="3">
    <source>
        <dbReference type="ARBA" id="ARBA00021495"/>
    </source>
</evidence>
<dbReference type="PRINTS" id="PR00344">
    <property type="entry name" value="BCTRLSENSOR"/>
</dbReference>
<dbReference type="InterPro" id="IPR036641">
    <property type="entry name" value="HPT_dom_sf"/>
</dbReference>
<dbReference type="Pfam" id="PF02895">
    <property type="entry name" value="H-kinase_dim"/>
    <property type="match status" value="1"/>
</dbReference>
<dbReference type="CDD" id="cd00731">
    <property type="entry name" value="CheA_reg"/>
    <property type="match status" value="1"/>
</dbReference>
<gene>
    <name evidence="17" type="ORF">SAMN02745119_00786</name>
</gene>
<dbReference type="SMART" id="SM00073">
    <property type="entry name" value="HPT"/>
    <property type="match status" value="1"/>
</dbReference>
<dbReference type="AlphaFoldDB" id="A0A1T4L5X3"/>
<evidence type="ECO:0000313" key="17">
    <source>
        <dbReference type="EMBL" id="SJZ50125.1"/>
    </source>
</evidence>
<dbReference type="GO" id="GO:0005524">
    <property type="term" value="F:ATP binding"/>
    <property type="evidence" value="ECO:0007669"/>
    <property type="project" value="UniProtKB-KW"/>
</dbReference>
<dbReference type="InterPro" id="IPR005467">
    <property type="entry name" value="His_kinase_dom"/>
</dbReference>
<feature type="compositionally biased region" description="Basic and acidic residues" evidence="13">
    <location>
        <begin position="272"/>
        <end position="282"/>
    </location>
</feature>
<dbReference type="PROSITE" id="PS50851">
    <property type="entry name" value="CHEW"/>
    <property type="match status" value="1"/>
</dbReference>
<evidence type="ECO:0000256" key="5">
    <source>
        <dbReference type="ARBA" id="ARBA00022553"/>
    </source>
</evidence>
<keyword evidence="9" id="KW-0067">ATP-binding</keyword>
<dbReference type="PANTHER" id="PTHR43395:SF10">
    <property type="entry name" value="CHEMOTAXIS PROTEIN CHEA"/>
    <property type="match status" value="1"/>
</dbReference>
<dbReference type="SUPFAM" id="SSF47384">
    <property type="entry name" value="Homodimeric domain of signal transducing histidine kinase"/>
    <property type="match status" value="1"/>
</dbReference>
<evidence type="ECO:0000256" key="2">
    <source>
        <dbReference type="ARBA" id="ARBA00012438"/>
    </source>
</evidence>
<dbReference type="GO" id="GO:0005737">
    <property type="term" value="C:cytoplasm"/>
    <property type="evidence" value="ECO:0007669"/>
    <property type="project" value="InterPro"/>
</dbReference>
<dbReference type="Gene3D" id="2.30.30.40">
    <property type="entry name" value="SH3 Domains"/>
    <property type="match status" value="1"/>
</dbReference>
<feature type="modified residue" description="Phosphohistidine" evidence="12">
    <location>
        <position position="48"/>
    </location>
</feature>
<dbReference type="InterPro" id="IPR008207">
    <property type="entry name" value="Sig_transdc_His_kin_Hpt_dom"/>
</dbReference>
<dbReference type="Gene3D" id="3.30.565.10">
    <property type="entry name" value="Histidine kinase-like ATPase, C-terminal domain"/>
    <property type="match status" value="1"/>
</dbReference>
<evidence type="ECO:0000259" key="15">
    <source>
        <dbReference type="PROSITE" id="PS50851"/>
    </source>
</evidence>
<evidence type="ECO:0000256" key="12">
    <source>
        <dbReference type="PROSITE-ProRule" id="PRU00110"/>
    </source>
</evidence>
<dbReference type="PROSITE" id="PS50894">
    <property type="entry name" value="HPT"/>
    <property type="match status" value="1"/>
</dbReference>
<evidence type="ECO:0000256" key="1">
    <source>
        <dbReference type="ARBA" id="ARBA00000085"/>
    </source>
</evidence>
<evidence type="ECO:0000259" key="16">
    <source>
        <dbReference type="PROSITE" id="PS50894"/>
    </source>
</evidence>
<feature type="compositionally biased region" description="Polar residues" evidence="13">
    <location>
        <begin position="254"/>
        <end position="266"/>
    </location>
</feature>
<evidence type="ECO:0000313" key="18">
    <source>
        <dbReference type="Proteomes" id="UP000190102"/>
    </source>
</evidence>
<dbReference type="InterPro" id="IPR036097">
    <property type="entry name" value="HisK_dim/P_sf"/>
</dbReference>
<dbReference type="FunFam" id="2.30.30.40:FF:000048">
    <property type="entry name" value="Chemotaxis protein CheA, putative"/>
    <property type="match status" value="1"/>
</dbReference>
<reference evidence="18" key="1">
    <citation type="submission" date="2017-02" db="EMBL/GenBank/DDBJ databases">
        <authorList>
            <person name="Varghese N."/>
            <person name="Submissions S."/>
        </authorList>
    </citation>
    <scope>NUCLEOTIDE SEQUENCE [LARGE SCALE GENOMIC DNA]</scope>
    <source>
        <strain evidence="18">ATCC BAA-34</strain>
    </source>
</reference>
<keyword evidence="4" id="KW-0145">Chemotaxis</keyword>
<keyword evidence="18" id="KW-1185">Reference proteome</keyword>
<dbReference type="Pfam" id="PF02518">
    <property type="entry name" value="HATPase_c"/>
    <property type="match status" value="1"/>
</dbReference>
<dbReference type="STRING" id="115783.SAMN02745119_00786"/>
<name>A0A1T4L5X3_9BACT</name>
<evidence type="ECO:0000256" key="8">
    <source>
        <dbReference type="ARBA" id="ARBA00022777"/>
    </source>
</evidence>
<evidence type="ECO:0000256" key="10">
    <source>
        <dbReference type="ARBA" id="ARBA00023012"/>
    </source>
</evidence>
<dbReference type="InterPro" id="IPR003594">
    <property type="entry name" value="HATPase_dom"/>
</dbReference>
<evidence type="ECO:0000256" key="6">
    <source>
        <dbReference type="ARBA" id="ARBA00022679"/>
    </source>
</evidence>
<dbReference type="GO" id="GO:0000155">
    <property type="term" value="F:phosphorelay sensor kinase activity"/>
    <property type="evidence" value="ECO:0007669"/>
    <property type="project" value="InterPro"/>
</dbReference>
<dbReference type="OrthoDB" id="9803176at2"/>
<dbReference type="GO" id="GO:0006935">
    <property type="term" value="P:chemotaxis"/>
    <property type="evidence" value="ECO:0007669"/>
    <property type="project" value="UniProtKB-KW"/>
</dbReference>
<dbReference type="InterPro" id="IPR036890">
    <property type="entry name" value="HATPase_C_sf"/>
</dbReference>
<dbReference type="InterPro" id="IPR051315">
    <property type="entry name" value="Bact_Chemotaxis_CheA"/>
</dbReference>
<proteinExistence type="predicted"/>
<sequence>MSADLSQFFQVFFEESTEHLAEMERILLSIDPHAPDEEELHAVFRAAHSIKGGAATFGFGDMAATTHTLESLLDRVRHHELGLTAEMVDAFLETKDAIAMLLAGHRDKTPVDEAVVASACNKLKSIEGGESHSSPEPVTDSAEAPATDSPDATTEYRIVFTPPADLFKRGVRVEPLFDELASLGELSVTAEVAVPDGFDGYDPEQCYLCWNMTLNSTAQLEELRDIFMFVADEDEIVIQLVKPADLHHDPPTVPETNLKNSESSRNPAPESPGRRLYDRDETAPNAFGRRPVDGTESSSIRVGVSKVDQLINQMGELVITQAMLAQTAQQFDPVLYESLHRGMELLQRNTRDLQESVMSIRMMPISFIFSRFPRLVHDLAAKLGKQAELKLVGETTELDKGLIEKLADPLTHLVRNSLDHGIESPEERRQAGKQPNGTITLRAAQTGGRIVIEVIDDGAGLNRTRILQKASENGLAVSDEMSDEEVWQLIFAPGFSTAEKVTDVSGRGVGMDVVMKNVQAMGGRVSISSESGRGSRVLVSLPLTLAILDGLSVRVGSETFIVPLNSIIESLQPQLDDINAVSGNTTVRVRGEYLPLLRLNEIYSIKGAVDQPEQAVVMIVDAEGEQVALLVDELLNQHQVVIKSLETNYRKVDGTAGATIMGDGHVALILDVGDLVHLWRKAPQI</sequence>
<dbReference type="SMART" id="SM00260">
    <property type="entry name" value="CheW"/>
    <property type="match status" value="1"/>
</dbReference>
<dbReference type="SMART" id="SM00387">
    <property type="entry name" value="HATPase_c"/>
    <property type="match status" value="1"/>
</dbReference>
<dbReference type="Gene3D" id="1.20.120.160">
    <property type="entry name" value="HPT domain"/>
    <property type="match status" value="1"/>
</dbReference>
<keyword evidence="6" id="KW-0808">Transferase</keyword>
<dbReference type="SUPFAM" id="SSF50341">
    <property type="entry name" value="CheW-like"/>
    <property type="match status" value="1"/>
</dbReference>
<dbReference type="Gene3D" id="1.10.287.560">
    <property type="entry name" value="Histidine kinase CheA-like, homodimeric domain"/>
    <property type="match status" value="1"/>
</dbReference>
<evidence type="ECO:0000256" key="9">
    <source>
        <dbReference type="ARBA" id="ARBA00022840"/>
    </source>
</evidence>
<feature type="domain" description="HPt" evidence="16">
    <location>
        <begin position="1"/>
        <end position="105"/>
    </location>
</feature>
<dbReference type="FunFam" id="3.30.565.10:FF:000016">
    <property type="entry name" value="Chemotaxis protein CheA, putative"/>
    <property type="match status" value="1"/>
</dbReference>
<dbReference type="SMART" id="SM01231">
    <property type="entry name" value="H-kinase_dim"/>
    <property type="match status" value="1"/>
</dbReference>
<feature type="region of interest" description="Disordered" evidence="13">
    <location>
        <begin position="126"/>
        <end position="154"/>
    </location>
</feature>
<dbReference type="CDD" id="cd16916">
    <property type="entry name" value="HATPase_CheA-like"/>
    <property type="match status" value="1"/>
</dbReference>
<evidence type="ECO:0000259" key="14">
    <source>
        <dbReference type="PROSITE" id="PS50109"/>
    </source>
</evidence>
<evidence type="ECO:0000256" key="11">
    <source>
        <dbReference type="ARBA" id="ARBA00035100"/>
    </source>
</evidence>
<comment type="catalytic activity">
    <reaction evidence="1">
        <text>ATP + protein L-histidine = ADP + protein N-phospho-L-histidine.</text>
        <dbReference type="EC" id="2.7.13.3"/>
    </reaction>
</comment>
<feature type="domain" description="Histidine kinase" evidence="14">
    <location>
        <begin position="305"/>
        <end position="545"/>
    </location>
</feature>
<accession>A0A1T4L5X3</accession>
<evidence type="ECO:0000256" key="7">
    <source>
        <dbReference type="ARBA" id="ARBA00022741"/>
    </source>
</evidence>
<feature type="domain" description="CheW-like" evidence="15">
    <location>
        <begin position="547"/>
        <end position="681"/>
    </location>
</feature>
<dbReference type="CDD" id="cd00088">
    <property type="entry name" value="HPT"/>
    <property type="match status" value="1"/>
</dbReference>
<feature type="region of interest" description="Disordered" evidence="13">
    <location>
        <begin position="246"/>
        <end position="298"/>
    </location>
</feature>
<dbReference type="EC" id="2.7.13.3" evidence="2"/>
<protein>
    <recommendedName>
        <fullName evidence="3">Chemotaxis protein CheA</fullName>
        <ecNumber evidence="2">2.7.13.3</ecNumber>
    </recommendedName>
</protein>
<dbReference type="Pfam" id="PF01584">
    <property type="entry name" value="CheW"/>
    <property type="match status" value="1"/>
</dbReference>
<keyword evidence="5 12" id="KW-0597">Phosphoprotein</keyword>
<dbReference type="InterPro" id="IPR004358">
    <property type="entry name" value="Sig_transdc_His_kin-like_C"/>
</dbReference>
<dbReference type="InterPro" id="IPR004105">
    <property type="entry name" value="CheA-like_dim"/>
</dbReference>
<dbReference type="SUPFAM" id="SSF55874">
    <property type="entry name" value="ATPase domain of HSP90 chaperone/DNA topoisomerase II/histidine kinase"/>
    <property type="match status" value="1"/>
</dbReference>
<dbReference type="InterPro" id="IPR037006">
    <property type="entry name" value="CheA-like_homodim_sf"/>
</dbReference>
<evidence type="ECO:0000256" key="13">
    <source>
        <dbReference type="SAM" id="MobiDB-lite"/>
    </source>
</evidence>
<dbReference type="SUPFAM" id="SSF47226">
    <property type="entry name" value="Histidine-containing phosphotransfer domain, HPT domain"/>
    <property type="match status" value="1"/>
</dbReference>